<evidence type="ECO:0000259" key="1">
    <source>
        <dbReference type="Pfam" id="PF20167"/>
    </source>
</evidence>
<dbReference type="AlphaFoldDB" id="A0A2P5CAC8"/>
<reference evidence="3" key="1">
    <citation type="submission" date="2016-06" db="EMBL/GenBank/DDBJ databases">
        <title>Parallel loss of symbiosis genes in relatives of nitrogen-fixing non-legume Parasponia.</title>
        <authorList>
            <person name="Van Velzen R."/>
            <person name="Holmer R."/>
            <person name="Bu F."/>
            <person name="Rutten L."/>
            <person name="Van Zeijl A."/>
            <person name="Liu W."/>
            <person name="Santuari L."/>
            <person name="Cao Q."/>
            <person name="Sharma T."/>
            <person name="Shen D."/>
            <person name="Roswanjaya Y."/>
            <person name="Wardhani T."/>
            <person name="Kalhor M.S."/>
            <person name="Jansen J."/>
            <person name="Van den Hoogen J."/>
            <person name="Gungor B."/>
            <person name="Hartog M."/>
            <person name="Hontelez J."/>
            <person name="Verver J."/>
            <person name="Yang W.-C."/>
            <person name="Schijlen E."/>
            <person name="Repin R."/>
            <person name="Schilthuizen M."/>
            <person name="Schranz E."/>
            <person name="Heidstra R."/>
            <person name="Miyata K."/>
            <person name="Fedorova E."/>
            <person name="Kohlen W."/>
            <person name="Bisseling T."/>
            <person name="Smit S."/>
            <person name="Geurts R."/>
        </authorList>
    </citation>
    <scope>NUCLEOTIDE SEQUENCE [LARGE SCALE GENOMIC DNA]</scope>
    <source>
        <strain evidence="3">cv. RG33-2</strain>
    </source>
</reference>
<accession>A0A2P5CAC8</accession>
<feature type="domain" description="Putative plant transposon protein" evidence="1">
    <location>
        <begin position="4"/>
        <end position="117"/>
    </location>
</feature>
<proteinExistence type="predicted"/>
<dbReference type="EMBL" id="JXTC01000391">
    <property type="protein sequence ID" value="PON57987.1"/>
    <property type="molecule type" value="Genomic_DNA"/>
</dbReference>
<comment type="caution">
    <text evidence="2">The sequence shown here is derived from an EMBL/GenBank/DDBJ whole genome shotgun (WGS) entry which is preliminary data.</text>
</comment>
<dbReference type="Proteomes" id="UP000237000">
    <property type="component" value="Unassembled WGS sequence"/>
</dbReference>
<protein>
    <recommendedName>
        <fullName evidence="1">Putative plant transposon protein domain-containing protein</fullName>
    </recommendedName>
</protein>
<dbReference type="Pfam" id="PF20167">
    <property type="entry name" value="Transposase_32"/>
    <property type="match status" value="1"/>
</dbReference>
<dbReference type="OrthoDB" id="1436991at2759"/>
<dbReference type="InterPro" id="IPR046796">
    <property type="entry name" value="Transposase_32_dom"/>
</dbReference>
<gene>
    <name evidence="2" type="ORF">TorRG33x02_292470</name>
</gene>
<evidence type="ECO:0000313" key="2">
    <source>
        <dbReference type="EMBL" id="PON57987.1"/>
    </source>
</evidence>
<dbReference type="InParanoid" id="A0A2P5CAC8"/>
<sequence>MEYAFDHNDMVTQIYALETEWIASEYREREHKAIVFIANSLNPFRKAWFYFICANIIPTRHVTEVTTDRVELFFCILTERTIDVGKVIKSSILHTIRGKTTLSLTHPSLIMGLCLNAIV</sequence>
<keyword evidence="3" id="KW-1185">Reference proteome</keyword>
<evidence type="ECO:0000313" key="3">
    <source>
        <dbReference type="Proteomes" id="UP000237000"/>
    </source>
</evidence>
<organism evidence="2 3">
    <name type="scientific">Trema orientale</name>
    <name type="common">Charcoal tree</name>
    <name type="synonym">Celtis orientalis</name>
    <dbReference type="NCBI Taxonomy" id="63057"/>
    <lineage>
        <taxon>Eukaryota</taxon>
        <taxon>Viridiplantae</taxon>
        <taxon>Streptophyta</taxon>
        <taxon>Embryophyta</taxon>
        <taxon>Tracheophyta</taxon>
        <taxon>Spermatophyta</taxon>
        <taxon>Magnoliopsida</taxon>
        <taxon>eudicotyledons</taxon>
        <taxon>Gunneridae</taxon>
        <taxon>Pentapetalae</taxon>
        <taxon>rosids</taxon>
        <taxon>fabids</taxon>
        <taxon>Rosales</taxon>
        <taxon>Cannabaceae</taxon>
        <taxon>Trema</taxon>
    </lineage>
</organism>
<name>A0A2P5CAC8_TREOI</name>